<name>A0A835D4L5_TETSI</name>
<dbReference type="GO" id="GO:0030527">
    <property type="term" value="F:structural constituent of chromatin"/>
    <property type="evidence" value="ECO:0007669"/>
    <property type="project" value="InterPro"/>
</dbReference>
<dbReference type="InterPro" id="IPR044730">
    <property type="entry name" value="RNase_H-like_dom_plant"/>
</dbReference>
<sequence length="402" mass="45324">MILGSQARRWGIMNSFINDIFEKLAQESSKLPRYNKKPMITSREIQTVVRLTLPSGGAPLIGSPENARTRALLMRSESYPHAPLCTIFGKNEMRDASTTNPCTQTWSINISSRTSKSSFNIGVLRCQIAVCTGKLQITLKCRQHIESREHLFFRCSYSDQVWRAILHQCCFSRCHAKPWRAENMYLPPQNIIALIVTDTRLRFKPLSSLVVDSPRARAFFASWDIGVMLTHPTSVWCKWKAPPADHWGINTDGSVRTTMAGIRCVIRNHLGDPLVGVAGGIVPGPILVVELLAIQRGLAEAVSKGLRKVVVFSDSKGAVDAINNRVEWPWEAYQCLLRISGLMRLFDSVIVHHVFREANRAADFLSSFCHRIEEVILDPREFPSVLSRFIEDDARGCNYARM</sequence>
<dbReference type="CDD" id="cd06222">
    <property type="entry name" value="RNase_H_like"/>
    <property type="match status" value="1"/>
</dbReference>
<accession>A0A835D4L5</accession>
<dbReference type="PANTHER" id="PTHR47723:SF19">
    <property type="entry name" value="POLYNUCLEOTIDYL TRANSFERASE, RIBONUCLEASE H-LIKE SUPERFAMILY PROTEIN"/>
    <property type="match status" value="1"/>
</dbReference>
<dbReference type="Gene3D" id="3.30.420.10">
    <property type="entry name" value="Ribonuclease H-like superfamily/Ribonuclease H"/>
    <property type="match status" value="1"/>
</dbReference>
<evidence type="ECO:0000313" key="3">
    <source>
        <dbReference type="EMBL" id="KAF8390453.1"/>
    </source>
</evidence>
<evidence type="ECO:0000259" key="2">
    <source>
        <dbReference type="Pfam" id="PF13456"/>
    </source>
</evidence>
<gene>
    <name evidence="3" type="ORF">HHK36_024979</name>
</gene>
<dbReference type="SUPFAM" id="SSF47113">
    <property type="entry name" value="Histone-fold"/>
    <property type="match status" value="1"/>
</dbReference>
<organism evidence="3 4">
    <name type="scientific">Tetracentron sinense</name>
    <name type="common">Spur-leaf</name>
    <dbReference type="NCBI Taxonomy" id="13715"/>
    <lineage>
        <taxon>Eukaryota</taxon>
        <taxon>Viridiplantae</taxon>
        <taxon>Streptophyta</taxon>
        <taxon>Embryophyta</taxon>
        <taxon>Tracheophyta</taxon>
        <taxon>Spermatophyta</taxon>
        <taxon>Magnoliopsida</taxon>
        <taxon>Trochodendrales</taxon>
        <taxon>Trochodendraceae</taxon>
        <taxon>Tetracentron</taxon>
    </lineage>
</organism>
<evidence type="ECO:0000256" key="1">
    <source>
        <dbReference type="ARBA" id="ARBA00006846"/>
    </source>
</evidence>
<feature type="domain" description="RNase H type-1" evidence="2">
    <location>
        <begin position="250"/>
        <end position="369"/>
    </location>
</feature>
<evidence type="ECO:0000313" key="4">
    <source>
        <dbReference type="Proteomes" id="UP000655225"/>
    </source>
</evidence>
<comment type="caution">
    <text evidence="3">The sequence shown here is derived from an EMBL/GenBank/DDBJ whole genome shotgun (WGS) entry which is preliminary data.</text>
</comment>
<dbReference type="InterPro" id="IPR012337">
    <property type="entry name" value="RNaseH-like_sf"/>
</dbReference>
<dbReference type="InterPro" id="IPR000558">
    <property type="entry name" value="Histone_H2B"/>
</dbReference>
<dbReference type="OMA" id="QRAISIW"/>
<dbReference type="EMBL" id="JABCRI010000018">
    <property type="protein sequence ID" value="KAF8390453.1"/>
    <property type="molecule type" value="Genomic_DNA"/>
</dbReference>
<reference evidence="3 4" key="1">
    <citation type="submission" date="2020-04" db="EMBL/GenBank/DDBJ databases">
        <title>Plant Genome Project.</title>
        <authorList>
            <person name="Zhang R.-G."/>
        </authorList>
    </citation>
    <scope>NUCLEOTIDE SEQUENCE [LARGE SCALE GENOMIC DNA]</scope>
    <source>
        <strain evidence="3">YNK0</strain>
        <tissue evidence="3">Leaf</tissue>
    </source>
</reference>
<dbReference type="GO" id="GO:0000786">
    <property type="term" value="C:nucleosome"/>
    <property type="evidence" value="ECO:0007669"/>
    <property type="project" value="InterPro"/>
</dbReference>
<dbReference type="GO" id="GO:0046982">
    <property type="term" value="F:protein heterodimerization activity"/>
    <property type="evidence" value="ECO:0007669"/>
    <property type="project" value="InterPro"/>
</dbReference>
<dbReference type="Gene3D" id="1.10.20.10">
    <property type="entry name" value="Histone, subunit A"/>
    <property type="match status" value="1"/>
</dbReference>
<dbReference type="InterPro" id="IPR053151">
    <property type="entry name" value="RNase_H-like"/>
</dbReference>
<dbReference type="OrthoDB" id="1938625at2759"/>
<dbReference type="InterPro" id="IPR036397">
    <property type="entry name" value="RNaseH_sf"/>
</dbReference>
<dbReference type="InterPro" id="IPR009072">
    <property type="entry name" value="Histone-fold"/>
</dbReference>
<dbReference type="Proteomes" id="UP000655225">
    <property type="component" value="Unassembled WGS sequence"/>
</dbReference>
<keyword evidence="4" id="KW-1185">Reference proteome</keyword>
<dbReference type="GO" id="GO:0003677">
    <property type="term" value="F:DNA binding"/>
    <property type="evidence" value="ECO:0007669"/>
    <property type="project" value="InterPro"/>
</dbReference>
<dbReference type="PRINTS" id="PR00621">
    <property type="entry name" value="HISTONEH2B"/>
</dbReference>
<comment type="similarity">
    <text evidence="1">Belongs to the histone H2B family.</text>
</comment>
<dbReference type="InterPro" id="IPR002156">
    <property type="entry name" value="RNaseH_domain"/>
</dbReference>
<proteinExistence type="inferred from homology"/>
<dbReference type="PANTHER" id="PTHR47723">
    <property type="entry name" value="OS05G0353850 PROTEIN"/>
    <property type="match status" value="1"/>
</dbReference>
<dbReference type="GO" id="GO:0004523">
    <property type="term" value="F:RNA-DNA hybrid ribonuclease activity"/>
    <property type="evidence" value="ECO:0007669"/>
    <property type="project" value="InterPro"/>
</dbReference>
<dbReference type="SUPFAM" id="SSF53098">
    <property type="entry name" value="Ribonuclease H-like"/>
    <property type="match status" value="1"/>
</dbReference>
<protein>
    <recommendedName>
        <fullName evidence="2">RNase H type-1 domain-containing protein</fullName>
    </recommendedName>
</protein>
<dbReference type="Pfam" id="PF13456">
    <property type="entry name" value="RVT_3"/>
    <property type="match status" value="1"/>
</dbReference>
<dbReference type="AlphaFoldDB" id="A0A835D4L5"/>
<dbReference type="SMART" id="SM00427">
    <property type="entry name" value="H2B"/>
    <property type="match status" value="1"/>
</dbReference>